<comment type="caution">
    <text evidence="2">The sequence shown here is derived from an EMBL/GenBank/DDBJ whole genome shotgun (WGS) entry which is preliminary data.</text>
</comment>
<dbReference type="Pfam" id="PF12802">
    <property type="entry name" value="MarR_2"/>
    <property type="match status" value="1"/>
</dbReference>
<dbReference type="InterPro" id="IPR036390">
    <property type="entry name" value="WH_DNA-bd_sf"/>
</dbReference>
<keyword evidence="3" id="KW-1185">Reference proteome</keyword>
<dbReference type="SUPFAM" id="SSF46785">
    <property type="entry name" value="Winged helix' DNA-binding domain"/>
    <property type="match status" value="1"/>
</dbReference>
<sequence length="158" mass="18142">MADQTRPGAVLFESDTDPEIAYSRLWINLLRIQRSTMARIARELRDQGIGDPIWHEILIQIDRAGDSGIVMADLERRLYCPQYALSRHVARLEDLGLIRSAATLGPGRSKRVMMTAAGRDKNAAMWPVYARIIREEFATRLSTEEAYHIVRYLIRLYP</sequence>
<evidence type="ECO:0000313" key="3">
    <source>
        <dbReference type="Proteomes" id="UP000231553"/>
    </source>
</evidence>
<dbReference type="SMART" id="SM00347">
    <property type="entry name" value="HTH_MARR"/>
    <property type="match status" value="1"/>
</dbReference>
<dbReference type="InterPro" id="IPR036388">
    <property type="entry name" value="WH-like_DNA-bd_sf"/>
</dbReference>
<dbReference type="InterPro" id="IPR000835">
    <property type="entry name" value="HTH_MarR-typ"/>
</dbReference>
<evidence type="ECO:0000259" key="1">
    <source>
        <dbReference type="PROSITE" id="PS50995"/>
    </source>
</evidence>
<proteinExistence type="predicted"/>
<organism evidence="2 3">
    <name type="scientific">Pseudooceanicola lipolyticus</name>
    <dbReference type="NCBI Taxonomy" id="2029104"/>
    <lineage>
        <taxon>Bacteria</taxon>
        <taxon>Pseudomonadati</taxon>
        <taxon>Pseudomonadota</taxon>
        <taxon>Alphaproteobacteria</taxon>
        <taxon>Rhodobacterales</taxon>
        <taxon>Paracoccaceae</taxon>
        <taxon>Pseudooceanicola</taxon>
    </lineage>
</organism>
<dbReference type="GO" id="GO:0003700">
    <property type="term" value="F:DNA-binding transcription factor activity"/>
    <property type="evidence" value="ECO:0007669"/>
    <property type="project" value="InterPro"/>
</dbReference>
<protein>
    <submittedName>
        <fullName evidence="2">MarR family transcriptional regulator</fullName>
    </submittedName>
</protein>
<dbReference type="OrthoDB" id="72352at2"/>
<dbReference type="Gene3D" id="1.10.10.10">
    <property type="entry name" value="Winged helix-like DNA-binding domain superfamily/Winged helix DNA-binding domain"/>
    <property type="match status" value="1"/>
</dbReference>
<reference evidence="2 3" key="1">
    <citation type="journal article" date="2018" name="Int. J. Syst. Evol. Microbiol.">
        <title>Pseudooceanicola lipolyticus sp. nov., a marine alphaproteobacterium, reclassification of Oceanicola flagellatus as Pseudooceanicola flagellatus comb. nov. and emended description of the genus Pseudooceanicola.</title>
        <authorList>
            <person name="Huang M.-M."/>
            <person name="Guo L.-L."/>
            <person name="Wu Y.-H."/>
            <person name="Lai Q.-L."/>
            <person name="Shao Z.-Z."/>
            <person name="Wang C.-S."/>
            <person name="Wu M."/>
            <person name="Xu X.-W."/>
        </authorList>
    </citation>
    <scope>NUCLEOTIDE SEQUENCE [LARGE SCALE GENOMIC DNA]</scope>
    <source>
        <strain evidence="2 3">157</strain>
    </source>
</reference>
<dbReference type="EMBL" id="PGTB01000086">
    <property type="protein sequence ID" value="PJE35526.1"/>
    <property type="molecule type" value="Genomic_DNA"/>
</dbReference>
<accession>A0A2M8IYB6</accession>
<dbReference type="Proteomes" id="UP000231553">
    <property type="component" value="Unassembled WGS sequence"/>
</dbReference>
<name>A0A2M8IYB6_9RHOB</name>
<dbReference type="RefSeq" id="WP_100163601.1">
    <property type="nucleotide sequence ID" value="NZ_PGTB01000086.1"/>
</dbReference>
<dbReference type="AlphaFoldDB" id="A0A2M8IYB6"/>
<gene>
    <name evidence="2" type="ORF">CVM52_16655</name>
</gene>
<dbReference type="PROSITE" id="PS50995">
    <property type="entry name" value="HTH_MARR_2"/>
    <property type="match status" value="1"/>
</dbReference>
<feature type="domain" description="HTH marR-type" evidence="1">
    <location>
        <begin position="22"/>
        <end position="158"/>
    </location>
</feature>
<evidence type="ECO:0000313" key="2">
    <source>
        <dbReference type="EMBL" id="PJE35526.1"/>
    </source>
</evidence>